<feature type="compositionally biased region" description="Basic residues" evidence="1">
    <location>
        <begin position="228"/>
        <end position="237"/>
    </location>
</feature>
<evidence type="ECO:0000313" key="3">
    <source>
        <dbReference type="Proteomes" id="UP000078284"/>
    </source>
</evidence>
<evidence type="ECO:0000256" key="1">
    <source>
        <dbReference type="SAM" id="MobiDB-lite"/>
    </source>
</evidence>
<feature type="region of interest" description="Disordered" evidence="1">
    <location>
        <begin position="219"/>
        <end position="244"/>
    </location>
</feature>
<sequence>MEEAGVNNIYVDGEDDESRFDYCDDSYRTDFDDENFSMYGIPHEEEEKPKLPLKKRNLGIFIEEEKEEATSATLDVSSLELEVGQSFETKEHLEKRLKILTVLQNFDFDVHKSTPKSISSSIGLKRSSCSRQATHQILGLLYKDYVGGIGPKVVPIHVAEALNKRFQIKMDYWKAYRTLRYARQFFRDSPESGYEQLPTYLYMLRRENPGTFTRLKIEEEEEETCKGGNKRRNKSLTKGKEKSPNPDDIVAVVVVGEVDFEIGVLGI</sequence>
<dbReference type="EMBL" id="LUHQ01000004">
    <property type="protein sequence ID" value="OAO99905.1"/>
    <property type="molecule type" value="Genomic_DNA"/>
</dbReference>
<organism evidence="2 3">
    <name type="scientific">Arabidopsis thaliana</name>
    <name type="common">Mouse-ear cress</name>
    <dbReference type="NCBI Taxonomy" id="3702"/>
    <lineage>
        <taxon>Eukaryota</taxon>
        <taxon>Viridiplantae</taxon>
        <taxon>Streptophyta</taxon>
        <taxon>Embryophyta</taxon>
        <taxon>Tracheophyta</taxon>
        <taxon>Spermatophyta</taxon>
        <taxon>Magnoliopsida</taxon>
        <taxon>eudicotyledons</taxon>
        <taxon>Gunneridae</taxon>
        <taxon>Pentapetalae</taxon>
        <taxon>rosids</taxon>
        <taxon>malvids</taxon>
        <taxon>Brassicales</taxon>
        <taxon>Brassicaceae</taxon>
        <taxon>Camelineae</taxon>
        <taxon>Arabidopsis</taxon>
    </lineage>
</organism>
<comment type="caution">
    <text evidence="2">The sequence shown here is derived from an EMBL/GenBank/DDBJ whole genome shotgun (WGS) entry which is preliminary data.</text>
</comment>
<name>A0A178V210_ARATH</name>
<gene>
    <name evidence="2" type="ordered locus">AXX17_At4g09500</name>
</gene>
<reference evidence="3" key="1">
    <citation type="journal article" date="2016" name="Proc. Natl. Acad. Sci. U.S.A.">
        <title>Chromosome-level assembly of Arabidopsis thaliana Ler reveals the extent of translocation and inversion polymorphisms.</title>
        <authorList>
            <person name="Zapata L."/>
            <person name="Ding J."/>
            <person name="Willing E.M."/>
            <person name="Hartwig B."/>
            <person name="Bezdan D."/>
            <person name="Jiao W.B."/>
            <person name="Patel V."/>
            <person name="Velikkakam James G."/>
            <person name="Koornneef M."/>
            <person name="Ossowski S."/>
            <person name="Schneeberger K."/>
        </authorList>
    </citation>
    <scope>NUCLEOTIDE SEQUENCE [LARGE SCALE GENOMIC DNA]</scope>
    <source>
        <strain evidence="3">cv. Landsberg erecta</strain>
    </source>
</reference>
<accession>A0A178V210</accession>
<dbReference type="Proteomes" id="UP000078284">
    <property type="component" value="Chromosome 4"/>
</dbReference>
<evidence type="ECO:0000313" key="2">
    <source>
        <dbReference type="EMBL" id="OAO99905.1"/>
    </source>
</evidence>
<proteinExistence type="predicted"/>
<protein>
    <submittedName>
        <fullName evidence="2">Uncharacterized protein</fullName>
    </submittedName>
</protein>
<dbReference type="AlphaFoldDB" id="A0A178V210"/>